<dbReference type="EMBL" id="QGMY01000008">
    <property type="protein sequence ID" value="PWR71290.1"/>
    <property type="molecule type" value="Genomic_DNA"/>
</dbReference>
<protein>
    <submittedName>
        <fullName evidence="2">ArsR family transcriptional regulator</fullName>
    </submittedName>
</protein>
<dbReference type="InterPro" id="IPR011991">
    <property type="entry name" value="ArsR-like_HTH"/>
</dbReference>
<dbReference type="InterPro" id="IPR036388">
    <property type="entry name" value="WH-like_DNA-bd_sf"/>
</dbReference>
<evidence type="ECO:0000313" key="2">
    <source>
        <dbReference type="EMBL" id="PWR71290.1"/>
    </source>
</evidence>
<dbReference type="InterPro" id="IPR038723">
    <property type="entry name" value="ArnR1-like_HTH"/>
</dbReference>
<dbReference type="SUPFAM" id="SSF46785">
    <property type="entry name" value="Winged helix' DNA-binding domain"/>
    <property type="match status" value="1"/>
</dbReference>
<feature type="domain" description="ArnR1-like winged helix-turn-helix" evidence="1">
    <location>
        <begin position="176"/>
        <end position="241"/>
    </location>
</feature>
<accession>A0A2V2MYE1</accession>
<comment type="caution">
    <text evidence="2">The sequence shown here is derived from an EMBL/GenBank/DDBJ whole genome shotgun (WGS) entry which is preliminary data.</text>
</comment>
<dbReference type="InterPro" id="IPR036390">
    <property type="entry name" value="WH_DNA-bd_sf"/>
</dbReference>
<name>A0A2V2MYE1_9EURY</name>
<evidence type="ECO:0000259" key="1">
    <source>
        <dbReference type="Pfam" id="PF14947"/>
    </source>
</evidence>
<proteinExistence type="predicted"/>
<dbReference type="Pfam" id="PF14947">
    <property type="entry name" value="HTH_45"/>
    <property type="match status" value="1"/>
</dbReference>
<dbReference type="RefSeq" id="WP_109968908.1">
    <property type="nucleotide sequence ID" value="NZ_CP176093.1"/>
</dbReference>
<dbReference type="InterPro" id="IPR016723">
    <property type="entry name" value="Tscrpt_reg_ArsR_prd"/>
</dbReference>
<dbReference type="Gene3D" id="1.10.10.10">
    <property type="entry name" value="Winged helix-like DNA-binding domain superfamily/Winged helix DNA-binding domain"/>
    <property type="match status" value="1"/>
</dbReference>
<dbReference type="Proteomes" id="UP000245657">
    <property type="component" value="Unassembled WGS sequence"/>
</dbReference>
<organism evidence="2 3">
    <name type="scientific">Methanospirillum lacunae</name>
    <dbReference type="NCBI Taxonomy" id="668570"/>
    <lineage>
        <taxon>Archaea</taxon>
        <taxon>Methanobacteriati</taxon>
        <taxon>Methanobacteriota</taxon>
        <taxon>Stenosarchaea group</taxon>
        <taxon>Methanomicrobia</taxon>
        <taxon>Methanomicrobiales</taxon>
        <taxon>Methanospirillaceae</taxon>
        <taxon>Methanospirillum</taxon>
    </lineage>
</organism>
<dbReference type="CDD" id="cd00090">
    <property type="entry name" value="HTH_ARSR"/>
    <property type="match status" value="1"/>
</dbReference>
<gene>
    <name evidence="2" type="ORF">DK846_10500</name>
</gene>
<dbReference type="AlphaFoldDB" id="A0A2V2MYE1"/>
<dbReference type="OrthoDB" id="114909at2157"/>
<keyword evidence="3" id="KW-1185">Reference proteome</keyword>
<sequence length="249" mass="28692">MDQTEQSVTPDALMHEIQQIRGDLKKFFERTNQVHLQSIMADLKHEYGEILSKNHVERAKECLSSNMVHDCEMHDTCFKVLLNFLTITSNHINDGEITDDLVRSYRTHLDEMRKKGPSERCDICFNEVRRLFEKQLDLMSSLGILKQQKSTLPLLDYPEEKIVSGIIEPIASTPRFQILQAVSAETKTFSDLSQLTKLRGGNLLFHIKKLQEAGMIIQRHERGDYVITEKGFKVLSAIREVYTGIVNKE</sequence>
<dbReference type="PIRSF" id="PIRSF018357">
    <property type="entry name" value="Trans_reg_ArsR_prd"/>
    <property type="match status" value="1"/>
</dbReference>
<reference evidence="2 3" key="1">
    <citation type="submission" date="2018-05" db="EMBL/GenBank/DDBJ databases">
        <title>Draft genome of Methanospirillum lacunae Ki8-1.</title>
        <authorList>
            <person name="Dueholm M.S."/>
            <person name="Nielsen P.H."/>
            <person name="Bakmann L.F."/>
            <person name="Otzen D.E."/>
        </authorList>
    </citation>
    <scope>NUCLEOTIDE SEQUENCE [LARGE SCALE GENOMIC DNA]</scope>
    <source>
        <strain evidence="2 3">Ki8-1</strain>
    </source>
</reference>
<dbReference type="GeneID" id="97547089"/>
<evidence type="ECO:0000313" key="3">
    <source>
        <dbReference type="Proteomes" id="UP000245657"/>
    </source>
</evidence>